<proteinExistence type="predicted"/>
<sequence length="235" mass="25379">MAASACVSVQLLQGTHLPFFSRSASPPRAAATSSLGLAAATGSLSSDPHRVTGGDGRRRRRTRVVSPRAMTDDRVELDENPAGIISGEWTDNFSLLCYDDLRAYLETQIVHGPVNLLGDVMSTTIRVATADQTLGEIDHHFEFVSGLPVVDHELRCIGLISKGDRARAPHGLKSKVGEVMSSPAVTLTPDKTIMDAAALMLKMKIHRIPVLNEERQVIGMVTRTDIFEALEAVVV</sequence>
<evidence type="ECO:0000256" key="1">
    <source>
        <dbReference type="ARBA" id="ARBA00023122"/>
    </source>
</evidence>
<dbReference type="Gene3D" id="3.10.580.10">
    <property type="entry name" value="CBS-domain"/>
    <property type="match status" value="1"/>
</dbReference>
<dbReference type="Pfam" id="PF00571">
    <property type="entry name" value="CBS"/>
    <property type="match status" value="2"/>
</dbReference>
<reference evidence="5" key="1">
    <citation type="submission" date="2015-07" db="EMBL/GenBank/DDBJ databases">
        <title>Transcriptome Assembly of Anthurium amnicola.</title>
        <authorList>
            <person name="Suzuki J."/>
        </authorList>
    </citation>
    <scope>NUCLEOTIDE SEQUENCE</scope>
</reference>
<dbReference type="AlphaFoldDB" id="A0A1D1Y8G1"/>
<dbReference type="PROSITE" id="PS51371">
    <property type="entry name" value="CBS"/>
    <property type="match status" value="1"/>
</dbReference>
<dbReference type="PANTHER" id="PTHR43080">
    <property type="entry name" value="CBS DOMAIN-CONTAINING PROTEIN CBSX3, MITOCHONDRIAL"/>
    <property type="match status" value="1"/>
</dbReference>
<evidence type="ECO:0000313" key="5">
    <source>
        <dbReference type="EMBL" id="JAT50917.1"/>
    </source>
</evidence>
<dbReference type="InterPro" id="IPR051257">
    <property type="entry name" value="Diverse_CBS-Domain"/>
</dbReference>
<dbReference type="PANTHER" id="PTHR43080:SF29">
    <property type="entry name" value="OS02G0818000 PROTEIN"/>
    <property type="match status" value="1"/>
</dbReference>
<evidence type="ECO:0000259" key="4">
    <source>
        <dbReference type="PROSITE" id="PS51371"/>
    </source>
</evidence>
<accession>A0A1D1Y8G1</accession>
<organism evidence="5">
    <name type="scientific">Anthurium amnicola</name>
    <dbReference type="NCBI Taxonomy" id="1678845"/>
    <lineage>
        <taxon>Eukaryota</taxon>
        <taxon>Viridiplantae</taxon>
        <taxon>Streptophyta</taxon>
        <taxon>Embryophyta</taxon>
        <taxon>Tracheophyta</taxon>
        <taxon>Spermatophyta</taxon>
        <taxon>Magnoliopsida</taxon>
        <taxon>Liliopsida</taxon>
        <taxon>Araceae</taxon>
        <taxon>Pothoideae</taxon>
        <taxon>Potheae</taxon>
        <taxon>Anthurium</taxon>
    </lineage>
</organism>
<feature type="compositionally biased region" description="Basic and acidic residues" evidence="3">
    <location>
        <begin position="47"/>
        <end position="56"/>
    </location>
</feature>
<feature type="domain" description="CBS" evidence="4">
    <location>
        <begin position="180"/>
        <end position="235"/>
    </location>
</feature>
<feature type="region of interest" description="Disordered" evidence="3">
    <location>
        <begin position="40"/>
        <end position="65"/>
    </location>
</feature>
<dbReference type="EMBL" id="GDJX01017019">
    <property type="protein sequence ID" value="JAT50917.1"/>
    <property type="molecule type" value="Transcribed_RNA"/>
</dbReference>
<dbReference type="SUPFAM" id="SSF54631">
    <property type="entry name" value="CBS-domain pair"/>
    <property type="match status" value="1"/>
</dbReference>
<protein>
    <submittedName>
        <fullName evidence="5">Uncharacterized protein MJ1426</fullName>
    </submittedName>
</protein>
<dbReference type="SMART" id="SM00116">
    <property type="entry name" value="CBS"/>
    <property type="match status" value="1"/>
</dbReference>
<gene>
    <name evidence="5" type="primary">MJ1426_3</name>
    <name evidence="5" type="ORF">g.44741</name>
</gene>
<evidence type="ECO:0000256" key="3">
    <source>
        <dbReference type="SAM" id="MobiDB-lite"/>
    </source>
</evidence>
<name>A0A1D1Y8G1_9ARAE</name>
<dbReference type="InterPro" id="IPR046342">
    <property type="entry name" value="CBS_dom_sf"/>
</dbReference>
<keyword evidence="1 2" id="KW-0129">CBS domain</keyword>
<evidence type="ECO:0000256" key="2">
    <source>
        <dbReference type="PROSITE-ProRule" id="PRU00703"/>
    </source>
</evidence>
<dbReference type="InterPro" id="IPR000644">
    <property type="entry name" value="CBS_dom"/>
</dbReference>